<gene>
    <name evidence="1" type="ORF">J8J14_05520</name>
</gene>
<name>A0ABS4AB50_9PROT</name>
<proteinExistence type="predicted"/>
<dbReference type="InterPro" id="IPR005560">
    <property type="entry name" value="Csp_YhjQ"/>
</dbReference>
<dbReference type="CDD" id="cd08026">
    <property type="entry name" value="DUF326"/>
    <property type="match status" value="1"/>
</dbReference>
<dbReference type="Pfam" id="PF03860">
    <property type="entry name" value="Csp"/>
    <property type="match status" value="1"/>
</dbReference>
<dbReference type="Gene3D" id="1.20.1270.360">
    <property type="match status" value="1"/>
</dbReference>
<evidence type="ECO:0000313" key="2">
    <source>
        <dbReference type="Proteomes" id="UP000681594"/>
    </source>
</evidence>
<evidence type="ECO:0000313" key="1">
    <source>
        <dbReference type="EMBL" id="MBP0444232.1"/>
    </source>
</evidence>
<dbReference type="Proteomes" id="UP000681594">
    <property type="component" value="Unassembled WGS sequence"/>
</dbReference>
<dbReference type="EMBL" id="JAGIZB010000004">
    <property type="protein sequence ID" value="MBP0444232.1"/>
    <property type="molecule type" value="Genomic_DNA"/>
</dbReference>
<keyword evidence="2" id="KW-1185">Reference proteome</keyword>
<organism evidence="1 2">
    <name type="scientific">Pararoseomonas baculiformis</name>
    <dbReference type="NCBI Taxonomy" id="2820812"/>
    <lineage>
        <taxon>Bacteria</taxon>
        <taxon>Pseudomonadati</taxon>
        <taxon>Pseudomonadota</taxon>
        <taxon>Alphaproteobacteria</taxon>
        <taxon>Acetobacterales</taxon>
        <taxon>Acetobacteraceae</taxon>
        <taxon>Pararoseomonas</taxon>
    </lineage>
</organism>
<accession>A0ABS4AB50</accession>
<dbReference type="InterPro" id="IPR044543">
    <property type="entry name" value="YHJQ-like"/>
</dbReference>
<reference evidence="1 2" key="1">
    <citation type="submission" date="2021-03" db="EMBL/GenBank/DDBJ databases">
        <authorList>
            <person name="So Y."/>
        </authorList>
    </citation>
    <scope>NUCLEOTIDE SEQUENCE [LARGE SCALE GENOMIC DNA]</scope>
    <source>
        <strain evidence="1 2">SSH11</strain>
    </source>
</reference>
<comment type="caution">
    <text evidence="1">The sequence shown here is derived from an EMBL/GenBank/DDBJ whole genome shotgun (WGS) entry which is preliminary data.</text>
</comment>
<sequence length="106" mass="11708">MDACIRACMECHRICLHCIIHCLTKGGSHAAVDHIKIMMDCAQICATSADFMIRHSEHAKHLCRECAEICRQCADSCGNHPDADDHMKQCAQACRDCAAECEKMAA</sequence>
<dbReference type="RefSeq" id="WP_209378462.1">
    <property type="nucleotide sequence ID" value="NZ_JAGIZB010000004.1"/>
</dbReference>
<protein>
    <submittedName>
        <fullName evidence="1">Four-helix bundle copper-binding protein</fullName>
    </submittedName>
</protein>
<dbReference type="PANTHER" id="PTHR37310">
    <property type="entry name" value="CYTOPLASMIC PROTEIN-RELATED"/>
    <property type="match status" value="1"/>
</dbReference>
<dbReference type="PANTHER" id="PTHR37310:SF1">
    <property type="entry name" value="CYTOPLASMIC PROTEIN"/>
    <property type="match status" value="1"/>
</dbReference>